<evidence type="ECO:0000256" key="2">
    <source>
        <dbReference type="ARBA" id="ARBA00022898"/>
    </source>
</evidence>
<dbReference type="Proteomes" id="UP000054010">
    <property type="component" value="Unassembled WGS sequence"/>
</dbReference>
<evidence type="ECO:0000256" key="3">
    <source>
        <dbReference type="ARBA" id="ARBA00023002"/>
    </source>
</evidence>
<dbReference type="InterPro" id="IPR020581">
    <property type="entry name" value="GDC_P"/>
</dbReference>
<dbReference type="PANTHER" id="PTHR11773">
    <property type="entry name" value="GLYCINE DEHYDROGENASE, DECARBOXYLATING"/>
    <property type="match status" value="1"/>
</dbReference>
<comment type="similarity">
    <text evidence="5">Belongs to the GcvP family. C-terminal subunit subfamily.</text>
</comment>
<dbReference type="CDD" id="cd00613">
    <property type="entry name" value="GDC-P"/>
    <property type="match status" value="1"/>
</dbReference>
<comment type="subunit">
    <text evidence="5">The glycine cleavage system is composed of four proteins: P, T, L and H. In this organism, the P 'protein' is a heterodimer of two subunits.</text>
</comment>
<keyword evidence="3 5" id="KW-0560">Oxidoreductase</keyword>
<comment type="catalytic activity">
    <reaction evidence="4 5">
        <text>N(6)-[(R)-lipoyl]-L-lysyl-[glycine-cleavage complex H protein] + glycine + H(+) = N(6)-[(R)-S(8)-aminomethyldihydrolipoyl]-L-lysyl-[glycine-cleavage complex H protein] + CO2</text>
        <dbReference type="Rhea" id="RHEA:24304"/>
        <dbReference type="Rhea" id="RHEA-COMP:10494"/>
        <dbReference type="Rhea" id="RHEA-COMP:10495"/>
        <dbReference type="ChEBI" id="CHEBI:15378"/>
        <dbReference type="ChEBI" id="CHEBI:16526"/>
        <dbReference type="ChEBI" id="CHEBI:57305"/>
        <dbReference type="ChEBI" id="CHEBI:83099"/>
        <dbReference type="ChEBI" id="CHEBI:83143"/>
        <dbReference type="EC" id="1.4.4.2"/>
    </reaction>
</comment>
<gene>
    <name evidence="5" type="primary">gcvPB</name>
    <name evidence="8" type="ORF">OSCT_1391</name>
</gene>
<dbReference type="GO" id="GO:0030170">
    <property type="term" value="F:pyridoxal phosphate binding"/>
    <property type="evidence" value="ECO:0007669"/>
    <property type="project" value="TreeGrafter"/>
</dbReference>
<dbReference type="Gene3D" id="3.40.640.10">
    <property type="entry name" value="Type I PLP-dependent aspartate aminotransferase-like (Major domain)"/>
    <property type="match status" value="1"/>
</dbReference>
<dbReference type="GO" id="GO:0019464">
    <property type="term" value="P:glycine decarboxylation via glycine cleavage system"/>
    <property type="evidence" value="ECO:0007669"/>
    <property type="project" value="UniProtKB-UniRule"/>
</dbReference>
<dbReference type="Pfam" id="PF00266">
    <property type="entry name" value="Aminotran_5"/>
    <property type="match status" value="1"/>
</dbReference>
<evidence type="ECO:0000259" key="7">
    <source>
        <dbReference type="Pfam" id="PF21478"/>
    </source>
</evidence>
<feature type="modified residue" description="N6-(pyridoxal phosphate)lysine" evidence="5">
    <location>
        <position position="269"/>
    </location>
</feature>
<keyword evidence="2 5" id="KW-0663">Pyridoxal phosphate</keyword>
<reference evidence="8 9" key="1">
    <citation type="journal article" date="2011" name="J. Bacteriol.">
        <title>Draft genome sequence of the anoxygenic filamentous phototrophic bacterium Oscillochloris trichoides subsp. DG-6.</title>
        <authorList>
            <person name="Kuznetsov B.B."/>
            <person name="Ivanovsky R.N."/>
            <person name="Keppen O.I."/>
            <person name="Sukhacheva M.V."/>
            <person name="Bumazhkin B.K."/>
            <person name="Patutina E.O."/>
            <person name="Beletsky A.V."/>
            <person name="Mardanov A.V."/>
            <person name="Baslerov R.V."/>
            <person name="Panteleeva A.N."/>
            <person name="Kolganova T.V."/>
            <person name="Ravin N.V."/>
            <person name="Skryabin K.G."/>
        </authorList>
    </citation>
    <scope>NUCLEOTIDE SEQUENCE [LARGE SCALE GENOMIC DNA]</scope>
    <source>
        <strain evidence="8 9">DG-6</strain>
    </source>
</reference>
<dbReference type="AlphaFoldDB" id="E1IDJ0"/>
<comment type="function">
    <text evidence="1 5">The glycine cleavage system catalyzes the degradation of glycine. The P protein binds the alpha-amino group of glycine through its pyridoxal phosphate cofactor; CO(2) is released and the remaining methylamine moiety is then transferred to the lipoamide cofactor of the H protein.</text>
</comment>
<keyword evidence="9" id="KW-1185">Reference proteome</keyword>
<dbReference type="SUPFAM" id="SSF53383">
    <property type="entry name" value="PLP-dependent transferases"/>
    <property type="match status" value="1"/>
</dbReference>
<evidence type="ECO:0000259" key="6">
    <source>
        <dbReference type="Pfam" id="PF00266"/>
    </source>
</evidence>
<dbReference type="FunFam" id="3.90.1150.10:FF:000014">
    <property type="entry name" value="Probable glycine dehydrogenase (decarboxylating) subunit 2"/>
    <property type="match status" value="1"/>
</dbReference>
<dbReference type="Gene3D" id="3.90.1150.10">
    <property type="entry name" value="Aspartate Aminotransferase, domain 1"/>
    <property type="match status" value="1"/>
</dbReference>
<comment type="caution">
    <text evidence="8">The sequence shown here is derived from an EMBL/GenBank/DDBJ whole genome shotgun (WGS) entry which is preliminary data.</text>
</comment>
<dbReference type="PANTHER" id="PTHR11773:SF1">
    <property type="entry name" value="GLYCINE DEHYDROGENASE (DECARBOXYLATING), MITOCHONDRIAL"/>
    <property type="match status" value="1"/>
</dbReference>
<dbReference type="STRING" id="765420.OSCT_1391"/>
<dbReference type="EMBL" id="ADVR01000042">
    <property type="protein sequence ID" value="EFO80698.1"/>
    <property type="molecule type" value="Genomic_DNA"/>
</dbReference>
<feature type="domain" description="Aminotransferase class V" evidence="6">
    <location>
        <begin position="172"/>
        <end position="276"/>
    </location>
</feature>
<proteinExistence type="inferred from homology"/>
<dbReference type="InterPro" id="IPR023012">
    <property type="entry name" value="GcvPB"/>
</dbReference>
<accession>E1IDJ0</accession>
<organism evidence="8 9">
    <name type="scientific">Oscillochloris trichoides DG-6</name>
    <dbReference type="NCBI Taxonomy" id="765420"/>
    <lineage>
        <taxon>Bacteria</taxon>
        <taxon>Bacillati</taxon>
        <taxon>Chloroflexota</taxon>
        <taxon>Chloroflexia</taxon>
        <taxon>Chloroflexales</taxon>
        <taxon>Chloroflexineae</taxon>
        <taxon>Oscillochloridaceae</taxon>
        <taxon>Oscillochloris</taxon>
    </lineage>
</organism>
<dbReference type="GO" id="GO:0005829">
    <property type="term" value="C:cytosol"/>
    <property type="evidence" value="ECO:0007669"/>
    <property type="project" value="TreeGrafter"/>
</dbReference>
<dbReference type="InterPro" id="IPR049316">
    <property type="entry name" value="GDC-P_C"/>
</dbReference>
<dbReference type="GO" id="GO:0004375">
    <property type="term" value="F:glycine dehydrogenase (decarboxylating) activity"/>
    <property type="evidence" value="ECO:0007669"/>
    <property type="project" value="UniProtKB-EC"/>
</dbReference>
<evidence type="ECO:0000256" key="1">
    <source>
        <dbReference type="ARBA" id="ARBA00003788"/>
    </source>
</evidence>
<evidence type="ECO:0000256" key="5">
    <source>
        <dbReference type="HAMAP-Rule" id="MF_00713"/>
    </source>
</evidence>
<evidence type="ECO:0000313" key="9">
    <source>
        <dbReference type="Proteomes" id="UP000054010"/>
    </source>
</evidence>
<dbReference type="InterPro" id="IPR015424">
    <property type="entry name" value="PyrdxlP-dep_Trfase"/>
</dbReference>
<evidence type="ECO:0000313" key="8">
    <source>
        <dbReference type="EMBL" id="EFO80698.1"/>
    </source>
</evidence>
<dbReference type="GO" id="GO:0005960">
    <property type="term" value="C:glycine cleavage complex"/>
    <property type="evidence" value="ECO:0007669"/>
    <property type="project" value="TreeGrafter"/>
</dbReference>
<dbReference type="OrthoDB" id="9801272at2"/>
<dbReference type="InterPro" id="IPR015421">
    <property type="entry name" value="PyrdxlP-dep_Trfase_major"/>
</dbReference>
<dbReference type="FunFam" id="3.40.640.10:FF:000224">
    <property type="entry name" value="Probable glycine dehydrogenase (decarboxylating) subunit 2"/>
    <property type="match status" value="1"/>
</dbReference>
<dbReference type="HOGENOM" id="CLU_004620_5_0_0"/>
<dbReference type="Pfam" id="PF21478">
    <property type="entry name" value="GcvP2_C"/>
    <property type="match status" value="1"/>
</dbReference>
<comment type="cofactor">
    <cofactor evidence="5">
        <name>pyridoxal 5'-phosphate</name>
        <dbReference type="ChEBI" id="CHEBI:597326"/>
    </cofactor>
</comment>
<protein>
    <recommendedName>
        <fullName evidence="5">Probable glycine dehydrogenase (decarboxylating) subunit 2</fullName>
        <ecNumber evidence="5">1.4.4.2</ecNumber>
    </recommendedName>
    <alternativeName>
        <fullName evidence="5">Glycine cleavage system P-protein subunit 2</fullName>
    </alternativeName>
    <alternativeName>
        <fullName evidence="5">Glycine decarboxylase subunit 2</fullName>
    </alternativeName>
    <alternativeName>
        <fullName evidence="5">Glycine dehydrogenase (aminomethyl-transferring) subunit 2</fullName>
    </alternativeName>
</protein>
<dbReference type="NCBIfam" id="NF003346">
    <property type="entry name" value="PRK04366.1"/>
    <property type="match status" value="1"/>
</dbReference>
<dbReference type="InterPro" id="IPR015422">
    <property type="entry name" value="PyrdxlP-dep_Trfase_small"/>
</dbReference>
<dbReference type="Gene3D" id="6.20.440.10">
    <property type="match status" value="1"/>
</dbReference>
<dbReference type="GO" id="GO:0016594">
    <property type="term" value="F:glycine binding"/>
    <property type="evidence" value="ECO:0007669"/>
    <property type="project" value="TreeGrafter"/>
</dbReference>
<dbReference type="InterPro" id="IPR000192">
    <property type="entry name" value="Aminotrans_V_dom"/>
</dbReference>
<dbReference type="EC" id="1.4.4.2" evidence="5"/>
<evidence type="ECO:0000256" key="4">
    <source>
        <dbReference type="ARBA" id="ARBA00049026"/>
    </source>
</evidence>
<dbReference type="HAMAP" id="MF_00713">
    <property type="entry name" value="GcvPB"/>
    <property type="match status" value="1"/>
</dbReference>
<feature type="domain" description="Glycine dehydrogenase C-terminal" evidence="7">
    <location>
        <begin position="349"/>
        <end position="450"/>
    </location>
</feature>
<name>E1IDJ0_9CHLR</name>
<sequence length="491" mass="53308">MNTYEPHIYELSTPGKHGASLPMLDVPESTLPADLLRQDGLADFPELTEPEVVRHYTRISQRNYSVDTGYYPLGSCTMKWNPKLNEEAARMAGFAAAHPLQDAADAQGALQLIYELQEYLGEIAGFPAVSLQPAAGAHGEFAGILVFRAYHLDRGDHDRVEVLVPTSAHGTNPATAAMTGLKVVEVKGDARGNVDLDDLRAKVSPRTAGMMLTNPNTLGLFDEQIVEICEIVHSVGGLMYGDGANFNAILGIAKPGELGFDFMHYNLHKTFSTPHGGGGPGSGAVGCSAALAPFLPGPVVVKNADGSYALANPEKAIGRMKAFHGNFGMLVRAWTYIRTLGAAGLREVSEMAVLNANYVRVKLKDVYPQAIDRICMHESVLKGQIAGAPKDVRTLDIAKRLIDYGFHPPTIYFPLIVSEALMIEPTETESKQTLDVFIDTMLQIAREAVETPELLHAAPTTAPVRRVDEVRAARQPILRYDREAIARVRSE</sequence>
<dbReference type="eggNOG" id="COG1003">
    <property type="taxonomic scope" value="Bacteria"/>
</dbReference>